<dbReference type="InterPro" id="IPR006084">
    <property type="entry name" value="XPG/Rad2"/>
</dbReference>
<evidence type="ECO:0000256" key="10">
    <source>
        <dbReference type="SAM" id="Coils"/>
    </source>
</evidence>
<dbReference type="GO" id="GO:0005634">
    <property type="term" value="C:nucleus"/>
    <property type="evidence" value="ECO:0007669"/>
    <property type="project" value="UniProtKB-SubCell"/>
</dbReference>
<dbReference type="GO" id="GO:0006281">
    <property type="term" value="P:DNA repair"/>
    <property type="evidence" value="ECO:0007669"/>
    <property type="project" value="UniProtKB-UniRule"/>
</dbReference>
<dbReference type="EC" id="3.1.-.-" evidence="9"/>
<evidence type="ECO:0000256" key="3">
    <source>
        <dbReference type="ARBA" id="ARBA00022722"/>
    </source>
</evidence>
<comment type="function">
    <text evidence="9">5'-&gt;3' double-stranded DNA exonuclease which may also possess a cryptic 3'-&gt;5' double-stranded DNA exonuclease activity. Functions in DNA mismatch repair.</text>
</comment>
<keyword evidence="7 9" id="KW-0234">DNA repair</keyword>
<feature type="compositionally biased region" description="Polar residues" evidence="11">
    <location>
        <begin position="1087"/>
        <end position="1098"/>
    </location>
</feature>
<name>A0A1A8ZND0_PLAOA</name>
<evidence type="ECO:0000256" key="1">
    <source>
        <dbReference type="ARBA" id="ARBA00004123"/>
    </source>
</evidence>
<keyword evidence="9" id="KW-0479">Metal-binding</keyword>
<keyword evidence="10" id="KW-0175">Coiled coil</keyword>
<dbReference type="Pfam" id="PF00752">
    <property type="entry name" value="XPG_N"/>
    <property type="match status" value="1"/>
</dbReference>
<evidence type="ECO:0000256" key="7">
    <source>
        <dbReference type="ARBA" id="ARBA00023204"/>
    </source>
</evidence>
<dbReference type="Pfam" id="PF00867">
    <property type="entry name" value="XPG_I"/>
    <property type="match status" value="1"/>
</dbReference>
<dbReference type="AlphaFoldDB" id="A0A1A8ZND0"/>
<dbReference type="Proteomes" id="UP000078550">
    <property type="component" value="Unassembled WGS sequence"/>
</dbReference>
<keyword evidence="9" id="KW-0460">Magnesium</keyword>
<dbReference type="CDD" id="cd09901">
    <property type="entry name" value="H3TH_FEN1-like"/>
    <property type="match status" value="1"/>
</dbReference>
<dbReference type="InterPro" id="IPR006085">
    <property type="entry name" value="XPG_DNA_repair_N"/>
</dbReference>
<feature type="domain" description="XPG N-terminal" evidence="13">
    <location>
        <begin position="1"/>
        <end position="99"/>
    </location>
</feature>
<evidence type="ECO:0000256" key="2">
    <source>
        <dbReference type="ARBA" id="ARBA00022553"/>
    </source>
</evidence>
<proteinExistence type="inferred from homology"/>
<feature type="compositionally biased region" description="Basic and acidic residues" evidence="11">
    <location>
        <begin position="779"/>
        <end position="796"/>
    </location>
</feature>
<dbReference type="PANTHER" id="PTHR11081">
    <property type="entry name" value="FLAP ENDONUCLEASE FAMILY MEMBER"/>
    <property type="match status" value="1"/>
</dbReference>
<feature type="coiled-coil region" evidence="10">
    <location>
        <begin position="465"/>
        <end position="501"/>
    </location>
</feature>
<feature type="compositionally biased region" description="Polar residues" evidence="11">
    <location>
        <begin position="1008"/>
        <end position="1021"/>
    </location>
</feature>
<keyword evidence="5 9" id="KW-0378">Hydrolase</keyword>
<feature type="compositionally biased region" description="Basic and acidic residues" evidence="11">
    <location>
        <begin position="1099"/>
        <end position="1114"/>
    </location>
</feature>
<dbReference type="Gene3D" id="3.40.50.1010">
    <property type="entry name" value="5'-nuclease"/>
    <property type="match status" value="1"/>
</dbReference>
<evidence type="ECO:0000256" key="5">
    <source>
        <dbReference type="ARBA" id="ARBA00022801"/>
    </source>
</evidence>
<dbReference type="SMART" id="SM00484">
    <property type="entry name" value="XPGI"/>
    <property type="match status" value="1"/>
</dbReference>
<keyword evidence="4 9" id="KW-0227">DNA damage</keyword>
<feature type="compositionally biased region" description="Basic and acidic residues" evidence="11">
    <location>
        <begin position="1022"/>
        <end position="1042"/>
    </location>
</feature>
<feature type="domain" description="XPG-I" evidence="12">
    <location>
        <begin position="142"/>
        <end position="210"/>
    </location>
</feature>
<keyword evidence="9" id="KW-0228">DNA excision</keyword>
<reference evidence="15" key="1">
    <citation type="submission" date="2016-05" db="EMBL/GenBank/DDBJ databases">
        <authorList>
            <person name="Naeem Raeece"/>
        </authorList>
    </citation>
    <scope>NUCLEOTIDE SEQUENCE [LARGE SCALE GENOMIC DNA]</scope>
</reference>
<evidence type="ECO:0000313" key="15">
    <source>
        <dbReference type="Proteomes" id="UP000078550"/>
    </source>
</evidence>
<feature type="region of interest" description="Disordered" evidence="11">
    <location>
        <begin position="1087"/>
        <end position="1126"/>
    </location>
</feature>
<evidence type="ECO:0000256" key="8">
    <source>
        <dbReference type="ARBA" id="ARBA00023242"/>
    </source>
</evidence>
<evidence type="ECO:0000256" key="6">
    <source>
        <dbReference type="ARBA" id="ARBA00023128"/>
    </source>
</evidence>
<dbReference type="GO" id="GO:0046872">
    <property type="term" value="F:metal ion binding"/>
    <property type="evidence" value="ECO:0007669"/>
    <property type="project" value="UniProtKB-UniRule"/>
</dbReference>
<keyword evidence="2" id="KW-0597">Phosphoprotein</keyword>
<feature type="region of interest" description="Disordered" evidence="11">
    <location>
        <begin position="728"/>
        <end position="796"/>
    </location>
</feature>
<feature type="compositionally biased region" description="Polar residues" evidence="11">
    <location>
        <begin position="1117"/>
        <end position="1126"/>
    </location>
</feature>
<dbReference type="InterPro" id="IPR044752">
    <property type="entry name" value="PIN-like_EXO1"/>
</dbReference>
<comment type="similarity">
    <text evidence="9">Belongs to the XPG/RAD2 endonuclease family. EXO1 subfamily.</text>
</comment>
<gene>
    <name evidence="14" type="ORF">POVWA2_049790</name>
</gene>
<keyword evidence="9" id="KW-0238">DNA-binding</keyword>
<dbReference type="SMART" id="SM00485">
    <property type="entry name" value="XPGN"/>
    <property type="match status" value="1"/>
</dbReference>
<dbReference type="InterPro" id="IPR029060">
    <property type="entry name" value="PIN-like_dom_sf"/>
</dbReference>
<dbReference type="CDD" id="cd09857">
    <property type="entry name" value="PIN_EXO1"/>
    <property type="match status" value="1"/>
</dbReference>
<keyword evidence="8 9" id="KW-0539">Nucleus</keyword>
<accession>A0A1A8ZND0</accession>
<evidence type="ECO:0000259" key="13">
    <source>
        <dbReference type="SMART" id="SM00485"/>
    </source>
</evidence>
<feature type="region of interest" description="Disordered" evidence="11">
    <location>
        <begin position="1008"/>
        <end position="1048"/>
    </location>
</feature>
<dbReference type="InterPro" id="IPR036279">
    <property type="entry name" value="5-3_exonuclease_C_sf"/>
</dbReference>
<feature type="compositionally biased region" description="Polar residues" evidence="11">
    <location>
        <begin position="749"/>
        <end position="767"/>
    </location>
</feature>
<organism evidence="14 15">
    <name type="scientific">Plasmodium ovale wallikeri</name>
    <dbReference type="NCBI Taxonomy" id="864142"/>
    <lineage>
        <taxon>Eukaryota</taxon>
        <taxon>Sar</taxon>
        <taxon>Alveolata</taxon>
        <taxon>Apicomplexa</taxon>
        <taxon>Aconoidasida</taxon>
        <taxon>Haemosporida</taxon>
        <taxon>Plasmodiidae</taxon>
        <taxon>Plasmodium</taxon>
        <taxon>Plasmodium (Plasmodium)</taxon>
    </lineage>
</organism>
<feature type="region of interest" description="Disordered" evidence="11">
    <location>
        <begin position="926"/>
        <end position="950"/>
    </location>
</feature>
<keyword evidence="6" id="KW-0496">Mitochondrion</keyword>
<keyword evidence="9 14" id="KW-0269">Exonuclease</keyword>
<evidence type="ECO:0000259" key="12">
    <source>
        <dbReference type="SMART" id="SM00484"/>
    </source>
</evidence>
<comment type="subcellular location">
    <subcellularLocation>
        <location evidence="1 9">Nucleus</location>
    </subcellularLocation>
</comment>
<dbReference type="SUPFAM" id="SSF47807">
    <property type="entry name" value="5' to 3' exonuclease, C-terminal subdomain"/>
    <property type="match status" value="1"/>
</dbReference>
<evidence type="ECO:0000256" key="9">
    <source>
        <dbReference type="RuleBase" id="RU910737"/>
    </source>
</evidence>
<dbReference type="GO" id="GO:0035312">
    <property type="term" value="F:5'-3' DNA exonuclease activity"/>
    <property type="evidence" value="ECO:0007669"/>
    <property type="project" value="UniProtKB-UniRule"/>
</dbReference>
<keyword evidence="9" id="KW-0267">Excision nuclease</keyword>
<evidence type="ECO:0000256" key="11">
    <source>
        <dbReference type="SAM" id="MobiDB-lite"/>
    </source>
</evidence>
<dbReference type="GO" id="GO:0003677">
    <property type="term" value="F:DNA binding"/>
    <property type="evidence" value="ECO:0007669"/>
    <property type="project" value="UniProtKB-UniRule"/>
</dbReference>
<dbReference type="GO" id="GO:0017108">
    <property type="term" value="F:5'-flap endonuclease activity"/>
    <property type="evidence" value="ECO:0007669"/>
    <property type="project" value="TreeGrafter"/>
</dbReference>
<dbReference type="InterPro" id="IPR006086">
    <property type="entry name" value="XPG-I_dom"/>
</dbReference>
<dbReference type="EMBL" id="FLRE01000178">
    <property type="protein sequence ID" value="SBT45379.1"/>
    <property type="molecule type" value="Genomic_DNA"/>
</dbReference>
<sequence>MGISNLLQFLKPIVKNSHISKYKNEVIGVDIMCWIHRGLISCAYDIVTDNFNDSYLNFIEKMLETLNHYNIKVVFVFDGEELPEKKKENLLRKSRREKAKKEAQEIIKKVKNPRTNETVLKKCIQALSVSKEIIESVIQFCKKKNIDYIISPYEADAQLSYLCRMGFISCVISEDSDLLVYGCPRVLYKLKNNGECNEISLLPINDLIDVNIIRKIKNPLSDSFNGFYITPVKQLSGEECEDNTIDGDSCDDDAIRRKHTDKYSIEKIGRKHQEGQNYGKIMKDYLDNFHWPEELEKLKYFDIDMFLAMCILSGCDYTNDFHITGMGIKTAFNLIYQYKNIKNIFSFLITHERWKHKIPNNLNTLEKLMGKYEEIKNAFLQHQVYDFILCQNIPIQQSFNSTFKKRDNNIFINRITEFSLAYNQSKKRDNCLNAYSHYSANNDTFANFNLTPKKEEVGEVEEVEVEEVEVEEVEVEEEVEAEAEAEEVEAEEEENMEKKTLLMPKKVGNKNENLYTCKPNEFENIFKNFTTECFEYLEISPDVFRNDEKYDTDKIAPGGKSILGENATYMNQSQTQSTLRNLTNDIQNNDVSVFNISPEVHKNGTILGDIHRSSDTFFKSSFHAICEKPNGEPARHSDRKRNTKLCAAKRKIENTTTFNFKKRKEEPIVPSVSGNVCTDLTEKDETNCCKLPFNGSKNCVHEWQKAGEKSVKSVSADVSANASADVSASVSADESADESANVSADVRANVSTNSSSELPTRGGTNNPKTDDEGGGSPFSKDDHTNESSKKGKMKSAKDMYENMRKNFLLFKTLDRGTITPLNVPEEEENSKNELIVRVEGCSHEEELQYDSANVQSTEKQSFVMANEIYGSTSEMLPEEETKKNSKTENESYICNEDKGRINSNDAYNNMVKGEKNEMVKTSYPLEYNQRSPFSSSRRNRTPVKNDRNKNQLRITNFFKKIDKRSNEPVTNTTLKSGINENSSNNIKQSALISKCTQLTEERTQILNYANNSTPKNEVNTTQDEKDNKLKKEIRENDPEDPKQLYNDKAQDEDYDDHYLYLATLHLESNPLENEYLMKLKKIASQNRNTPNMSVQNRSQNEDEMLKNSHPRQEGKNMYSSKLTQISSDTISDKKYNVKKENEKKEKSNDLNLEYILKNLNYNYQPKNHKINTFDYFKEKENVTPHNPYMDNL</sequence>
<dbReference type="PANTHER" id="PTHR11081:SF8">
    <property type="entry name" value="EXONUCLEASE 1"/>
    <property type="match status" value="1"/>
</dbReference>
<evidence type="ECO:0000256" key="4">
    <source>
        <dbReference type="ARBA" id="ARBA00022763"/>
    </source>
</evidence>
<comment type="cofactor">
    <cofactor evidence="9">
        <name>Mg(2+)</name>
        <dbReference type="ChEBI" id="CHEBI:18420"/>
    </cofactor>
    <text evidence="9">Binds 2 magnesium ions per subunit. They probably participate in the reaction catalyzed by the enzyme. May bind an additional third magnesium ion after substrate binding.</text>
</comment>
<dbReference type="FunFam" id="3.40.50.1010:FF:000002">
    <property type="entry name" value="Exonuclease 1, putative"/>
    <property type="match status" value="1"/>
</dbReference>
<dbReference type="SUPFAM" id="SSF88723">
    <property type="entry name" value="PIN domain-like"/>
    <property type="match status" value="1"/>
</dbReference>
<keyword evidence="3 9" id="KW-0540">Nuclease</keyword>
<feature type="compositionally biased region" description="Low complexity" evidence="11">
    <location>
        <begin position="728"/>
        <end position="746"/>
    </location>
</feature>
<evidence type="ECO:0000313" key="14">
    <source>
        <dbReference type="EMBL" id="SBT45379.1"/>
    </source>
</evidence>
<dbReference type="PRINTS" id="PR00853">
    <property type="entry name" value="XPGRADSUPER"/>
</dbReference>
<dbReference type="Gene3D" id="1.10.150.20">
    <property type="entry name" value="5' to 3' exonuclease, C-terminal subdomain"/>
    <property type="match status" value="1"/>
</dbReference>
<protein>
    <recommendedName>
        <fullName evidence="9">Exonuclease 1</fullName>
        <ecNumber evidence="9">3.1.-.-</ecNumber>
    </recommendedName>
</protein>